<evidence type="ECO:0000256" key="11">
    <source>
        <dbReference type="ARBA" id="ARBA00022989"/>
    </source>
</evidence>
<keyword evidence="10" id="KW-0862">Zinc</keyword>
<dbReference type="Gene3D" id="3.30.40.10">
    <property type="entry name" value="Zinc/RING finger domain, C3HC4 (zinc finger)"/>
    <property type="match status" value="1"/>
</dbReference>
<evidence type="ECO:0000256" key="10">
    <source>
        <dbReference type="ARBA" id="ARBA00022833"/>
    </source>
</evidence>
<keyword evidence="11 14" id="KW-1133">Transmembrane helix</keyword>
<dbReference type="Pfam" id="PF06398">
    <property type="entry name" value="Pex24p"/>
    <property type="match status" value="1"/>
</dbReference>
<name>A0ABM4CJB5_HYDVU</name>
<evidence type="ECO:0000256" key="8">
    <source>
        <dbReference type="ARBA" id="ARBA00022771"/>
    </source>
</evidence>
<feature type="transmembrane region" description="Helical" evidence="14">
    <location>
        <begin position="191"/>
        <end position="209"/>
    </location>
</feature>
<dbReference type="InterPro" id="IPR042405">
    <property type="entry name" value="Protrudin"/>
</dbReference>
<keyword evidence="12 14" id="KW-0472">Membrane</keyword>
<evidence type="ECO:0000259" key="15">
    <source>
        <dbReference type="SMART" id="SM00064"/>
    </source>
</evidence>
<keyword evidence="9" id="KW-0256">Endoplasmic reticulum</keyword>
<dbReference type="PANTHER" id="PTHR14543">
    <property type="entry name" value="PROTRUDIN"/>
    <property type="match status" value="1"/>
</dbReference>
<keyword evidence="8" id="KW-0863">Zinc-finger</keyword>
<dbReference type="RefSeq" id="XP_065661853.1">
    <property type="nucleotide sequence ID" value="XM_065805781.1"/>
</dbReference>
<evidence type="ECO:0000256" key="14">
    <source>
        <dbReference type="SAM" id="Phobius"/>
    </source>
</evidence>
<dbReference type="InterPro" id="IPR013083">
    <property type="entry name" value="Znf_RING/FYVE/PHD"/>
</dbReference>
<evidence type="ECO:0000256" key="4">
    <source>
        <dbReference type="ARBA" id="ARBA00015523"/>
    </source>
</evidence>
<evidence type="ECO:0000256" key="6">
    <source>
        <dbReference type="ARBA" id="ARBA00022723"/>
    </source>
</evidence>
<protein>
    <recommendedName>
        <fullName evidence="4">Protrudin</fullName>
    </recommendedName>
    <alternativeName>
        <fullName evidence="13">Zinc finger FYVE domain-containing protein 27</fullName>
    </alternativeName>
</protein>
<feature type="domain" description="FYVE zinc finger" evidence="15">
    <location>
        <begin position="307"/>
        <end position="379"/>
    </location>
</feature>
<evidence type="ECO:0000313" key="17">
    <source>
        <dbReference type="RefSeq" id="XP_065661853.1"/>
    </source>
</evidence>
<organism evidence="16 17">
    <name type="scientific">Hydra vulgaris</name>
    <name type="common">Hydra</name>
    <name type="synonym">Hydra attenuata</name>
    <dbReference type="NCBI Taxonomy" id="6087"/>
    <lineage>
        <taxon>Eukaryota</taxon>
        <taxon>Metazoa</taxon>
        <taxon>Cnidaria</taxon>
        <taxon>Hydrozoa</taxon>
        <taxon>Hydroidolina</taxon>
        <taxon>Anthoathecata</taxon>
        <taxon>Aplanulata</taxon>
        <taxon>Hydridae</taxon>
        <taxon>Hydra</taxon>
    </lineage>
</organism>
<proteinExistence type="predicted"/>
<evidence type="ECO:0000256" key="13">
    <source>
        <dbReference type="ARBA" id="ARBA00032025"/>
    </source>
</evidence>
<gene>
    <name evidence="17" type="primary">LOC100202062</name>
</gene>
<evidence type="ECO:0000256" key="7">
    <source>
        <dbReference type="ARBA" id="ARBA00022753"/>
    </source>
</evidence>
<evidence type="ECO:0000256" key="5">
    <source>
        <dbReference type="ARBA" id="ARBA00022692"/>
    </source>
</evidence>
<accession>A0ABM4CJB5</accession>
<dbReference type="InterPro" id="IPR011011">
    <property type="entry name" value="Znf_FYVE_PHD"/>
</dbReference>
<dbReference type="Pfam" id="PF01363">
    <property type="entry name" value="FYVE"/>
    <property type="match status" value="1"/>
</dbReference>
<sequence>MSVLINDGETIDDNDMQKCDVGQLILHVEKIKNRVQIISKMASYIKSIIQWKRPMVTMFWMSVFCIAILLNPIYLFIAFIIPIPPFMLVELLRSVGKKPVPERRYQDLFERKDNYYHQILKYEEQVKRKERLNKYVETLMLLQNIFKDINLFFDSIESILKWKHRKVSFLLMTMVVLVEFSLYFFDIRFLLIFMVLVIFFVNKYLYRVILNLLTKLKTGVVLLTKYKTVAANEKLMNAPVDITEETNKENQSYDVTDYVEDMSSSSESDEDVVDVEDINNSSAYNHHSSKASKQGTFVMSKFFLRPLHRRNKIAETCSSCYQPCSSILNKRRYCRHCGKSFCAKCCHKSVPRSFLGATAPAAHQEKVLVCMSCHAFVTNRFNSTPSEIVL</sequence>
<evidence type="ECO:0000256" key="12">
    <source>
        <dbReference type="ARBA" id="ARBA00023136"/>
    </source>
</evidence>
<dbReference type="GeneID" id="100202062"/>
<keyword evidence="6" id="KW-0479">Metal-binding</keyword>
<dbReference type="InterPro" id="IPR010482">
    <property type="entry name" value="TECPR1-like_DysF"/>
</dbReference>
<keyword evidence="5 14" id="KW-0812">Transmembrane</keyword>
<dbReference type="SMART" id="SM00064">
    <property type="entry name" value="FYVE"/>
    <property type="match status" value="1"/>
</dbReference>
<evidence type="ECO:0000256" key="1">
    <source>
        <dbReference type="ARBA" id="ARBA00004195"/>
    </source>
</evidence>
<evidence type="ECO:0000256" key="9">
    <source>
        <dbReference type="ARBA" id="ARBA00022824"/>
    </source>
</evidence>
<dbReference type="CDD" id="cd15723">
    <property type="entry name" value="FYVE_protrudin"/>
    <property type="match status" value="1"/>
</dbReference>
<comment type="subcellular location">
    <subcellularLocation>
        <location evidence="2">Cell projection</location>
        <location evidence="2">Growth cone membrane</location>
        <topology evidence="2">Multi-pass membrane protein</topology>
    </subcellularLocation>
    <subcellularLocation>
        <location evidence="3">Endoplasmic reticulum membrane</location>
        <topology evidence="3">Multi-pass membrane protein</topology>
    </subcellularLocation>
    <subcellularLocation>
        <location evidence="1">Recycling endosome membrane</location>
        <topology evidence="1">Multi-pass membrane protein</topology>
    </subcellularLocation>
</comment>
<keyword evidence="16" id="KW-1185">Reference proteome</keyword>
<dbReference type="InterPro" id="IPR000306">
    <property type="entry name" value="Znf_FYVE"/>
</dbReference>
<evidence type="ECO:0000256" key="2">
    <source>
        <dbReference type="ARBA" id="ARBA00004460"/>
    </source>
</evidence>
<evidence type="ECO:0000256" key="3">
    <source>
        <dbReference type="ARBA" id="ARBA00004477"/>
    </source>
</evidence>
<evidence type="ECO:0000313" key="16">
    <source>
        <dbReference type="Proteomes" id="UP001652625"/>
    </source>
</evidence>
<feature type="transmembrane region" description="Helical" evidence="14">
    <location>
        <begin position="59"/>
        <end position="83"/>
    </location>
</feature>
<dbReference type="Proteomes" id="UP001652625">
    <property type="component" value="Chromosome 09"/>
</dbReference>
<dbReference type="PANTHER" id="PTHR14543:SF1">
    <property type="entry name" value="PROTRUDIN"/>
    <property type="match status" value="1"/>
</dbReference>
<reference evidence="17" key="1">
    <citation type="submission" date="2025-08" db="UniProtKB">
        <authorList>
            <consortium name="RefSeq"/>
        </authorList>
    </citation>
    <scope>IDENTIFICATION</scope>
</reference>
<dbReference type="SUPFAM" id="SSF57903">
    <property type="entry name" value="FYVE/PHD zinc finger"/>
    <property type="match status" value="1"/>
</dbReference>
<keyword evidence="7" id="KW-0967">Endosome</keyword>